<dbReference type="PATRIC" id="fig|1122169.6.peg.1866"/>
<dbReference type="EMBL" id="LNYW01000044">
    <property type="protein sequence ID" value="KTD60528.1"/>
    <property type="molecule type" value="Genomic_DNA"/>
</dbReference>
<dbReference type="PANTHER" id="PTHR24198:SF165">
    <property type="entry name" value="ANKYRIN REPEAT-CONTAINING PROTEIN-RELATED"/>
    <property type="match status" value="1"/>
</dbReference>
<reference evidence="5 6" key="1">
    <citation type="submission" date="2015-11" db="EMBL/GenBank/DDBJ databases">
        <title>Genomic analysis of 38 Legionella species identifies large and diverse effector repertoires.</title>
        <authorList>
            <person name="Burstein D."/>
            <person name="Amaro F."/>
            <person name="Zusman T."/>
            <person name="Lifshitz Z."/>
            <person name="Cohen O."/>
            <person name="Gilbert J.A."/>
            <person name="Pupko T."/>
            <person name="Shuman H.A."/>
            <person name="Segal G."/>
        </authorList>
    </citation>
    <scope>NUCLEOTIDE SEQUENCE [LARGE SCALE GENOMIC DNA]</scope>
    <source>
        <strain evidence="5 6">ATCC 49655</strain>
    </source>
</reference>
<protein>
    <submittedName>
        <fullName evidence="5">Ankyrin repeat protein</fullName>
    </submittedName>
</protein>
<name>A0A0W0YUH0_9GAMM</name>
<evidence type="ECO:0000256" key="1">
    <source>
        <dbReference type="ARBA" id="ARBA00022737"/>
    </source>
</evidence>
<dbReference type="AlphaFoldDB" id="A0A0W0YUH0"/>
<dbReference type="OrthoDB" id="5632837at2"/>
<feature type="repeat" description="ANK" evidence="3">
    <location>
        <begin position="662"/>
        <end position="694"/>
    </location>
</feature>
<dbReference type="PANTHER" id="PTHR24198">
    <property type="entry name" value="ANKYRIN REPEAT AND PROTEIN KINASE DOMAIN-CONTAINING PROTEIN"/>
    <property type="match status" value="1"/>
</dbReference>
<comment type="caution">
    <text evidence="5">The sequence shown here is derived from an EMBL/GenBank/DDBJ whole genome shotgun (WGS) entry which is preliminary data.</text>
</comment>
<keyword evidence="1" id="KW-0677">Repeat</keyword>
<evidence type="ECO:0000256" key="4">
    <source>
        <dbReference type="SAM" id="MobiDB-lite"/>
    </source>
</evidence>
<evidence type="ECO:0000313" key="5">
    <source>
        <dbReference type="EMBL" id="KTD60528.1"/>
    </source>
</evidence>
<accession>A0A0W0YUH0</accession>
<keyword evidence="6" id="KW-1185">Reference proteome</keyword>
<dbReference type="RefSeq" id="WP_018576599.1">
    <property type="nucleotide sequence ID" value="NZ_KB892388.1"/>
</dbReference>
<dbReference type="PROSITE" id="PS50088">
    <property type="entry name" value="ANK_REPEAT"/>
    <property type="match status" value="6"/>
</dbReference>
<organism evidence="5 6">
    <name type="scientific">Legionella shakespearei DSM 23087</name>
    <dbReference type="NCBI Taxonomy" id="1122169"/>
    <lineage>
        <taxon>Bacteria</taxon>
        <taxon>Pseudomonadati</taxon>
        <taxon>Pseudomonadota</taxon>
        <taxon>Gammaproteobacteria</taxon>
        <taxon>Legionellales</taxon>
        <taxon>Legionellaceae</taxon>
        <taxon>Legionella</taxon>
    </lineage>
</organism>
<dbReference type="eggNOG" id="COG0666">
    <property type="taxonomic scope" value="Bacteria"/>
</dbReference>
<keyword evidence="2 3" id="KW-0040">ANK repeat</keyword>
<evidence type="ECO:0000256" key="3">
    <source>
        <dbReference type="PROSITE-ProRule" id="PRU00023"/>
    </source>
</evidence>
<dbReference type="Proteomes" id="UP000054600">
    <property type="component" value="Unassembled WGS sequence"/>
</dbReference>
<feature type="repeat" description="ANK" evidence="3">
    <location>
        <begin position="482"/>
        <end position="509"/>
    </location>
</feature>
<feature type="repeat" description="ANK" evidence="3">
    <location>
        <begin position="794"/>
        <end position="826"/>
    </location>
</feature>
<dbReference type="PROSITE" id="PS50297">
    <property type="entry name" value="ANK_REP_REGION"/>
    <property type="match status" value="4"/>
</dbReference>
<dbReference type="Gene3D" id="1.25.40.20">
    <property type="entry name" value="Ankyrin repeat-containing domain"/>
    <property type="match status" value="3"/>
</dbReference>
<dbReference type="STRING" id="1122169.Lsha_1624"/>
<feature type="region of interest" description="Disordered" evidence="4">
    <location>
        <begin position="1076"/>
        <end position="1136"/>
    </location>
</feature>
<dbReference type="InterPro" id="IPR002110">
    <property type="entry name" value="Ankyrin_rpt"/>
</dbReference>
<feature type="repeat" description="ANK" evidence="3">
    <location>
        <begin position="695"/>
        <end position="727"/>
    </location>
</feature>
<dbReference type="Pfam" id="PF12796">
    <property type="entry name" value="Ank_2"/>
    <property type="match status" value="3"/>
</dbReference>
<dbReference type="InterPro" id="IPR036770">
    <property type="entry name" value="Ankyrin_rpt-contain_sf"/>
</dbReference>
<sequence length="1136" mass="125897">MPNLSELFFTVLERENDTIQNTELNNKLTEIYGDAPRTYEQLEEDFDICKTQLLALLEYIEQLNPNALQLFAVYKERVSELNKNSALPDIRITLKAAKEALEKSLLAIISKHTQIDTIALNNLTTGLCYAGAYVNVEQALGYFNGTSSLSAMIHYAKKNIILDLAAAFLNEHGMVEYEGNEVHYANALFNYVADKYGLLSQEDLFAPTYEVDTLEAFDAYVSHHMTIPALIQHVMRLLPPLQETITQMPEFQHLTDLFQILGHEKPGLKEYMMLYDDEDIDDIATYVRKPNWDLLLTGVLASSMQKAGYITDVHAIIDCKSIVDTGEYIFDASNDTVTVLSQEDLLLLVDSSDTSIEKWRLIRQMTPESILKAYLKEGQFEEIKSFLFGTLLGYAELPEVILSQLYLAVRNSGRVDQLRELSHYIFATRQQIPFDELTYLVGLLSPEEIYHYLVLAMNHDIPYQVKALLTCAPSPLSPMHVIHLACQNNALNVIRLLGQLGFDLNIMDNVGYTPACIAVASQNRELLIALHAGGADLQRAIPQSHNGITHQGKSPVQIAAALGYSSMIETLHELGVDLNRADRNGDTAACIAINNNDTAMLEKLHELGVDLNKKSGSTGLFFSMFASGPSLSPLELAVRTGNIDMIRVLKILDVNLDVLDGADDTPIGLAIHMNKLPVISVLHELGADISQRDKNGLSPTDHAARNGNSAALKLLKELGADINEAGPSGATPSFVAAEQGRADSIRTLKTLKADFNQANNAQQTPVFIAAKNGHIKVINWLHRYGADINKTDNQGHTPVYIAALHGRLQAFNELVNYGADLNEVCQNISDLIYLNSKSNDKKMFFRLLETDINLESITDSTWLQILNNLDGNQIEVVLNILIKNDNVSVFKKLLNIPLISNHGILHYQAHFAAEHAQSESILQLIHQSGINMDSSNGYGESLAYVAAKAGNALVLRQLIALNVDLDSVTEDVETPAFVAARMGHESIIQLLLEQGKANTPVTITVSTLKDLVKKMDAQIVARAEEKIQEQEDWQITLTPRDIAHIMGHEHIVTLIDSYQPAPQTPQNRFSFFAQPEVASPSSRNRSISEDENSSPTASPSKANPKKRASTGEILSPIENKKPYQPSDPDAEYQHRP</sequence>
<dbReference type="SMART" id="SM00248">
    <property type="entry name" value="ANK"/>
    <property type="match status" value="13"/>
</dbReference>
<feature type="repeat" description="ANK" evidence="3">
    <location>
        <begin position="761"/>
        <end position="793"/>
    </location>
</feature>
<proteinExistence type="predicted"/>
<feature type="repeat" description="ANK" evidence="3">
    <location>
        <begin position="551"/>
        <end position="583"/>
    </location>
</feature>
<evidence type="ECO:0000313" key="6">
    <source>
        <dbReference type="Proteomes" id="UP000054600"/>
    </source>
</evidence>
<evidence type="ECO:0000256" key="2">
    <source>
        <dbReference type="ARBA" id="ARBA00023043"/>
    </source>
</evidence>
<dbReference type="SUPFAM" id="SSF48403">
    <property type="entry name" value="Ankyrin repeat"/>
    <property type="match status" value="2"/>
</dbReference>
<gene>
    <name evidence="5" type="primary">arp_1</name>
    <name evidence="5" type="ORF">Lsha_1624</name>
</gene>